<dbReference type="Gene3D" id="2.130.10.10">
    <property type="entry name" value="YVTN repeat-like/Quinoprotein amine dehydrogenase"/>
    <property type="match status" value="1"/>
</dbReference>
<name>A0A0F3ITD1_9PROT</name>
<evidence type="ECO:0000313" key="4">
    <source>
        <dbReference type="Proteomes" id="UP000033774"/>
    </source>
</evidence>
<feature type="compositionally biased region" description="Basic and acidic residues" evidence="1">
    <location>
        <begin position="465"/>
        <end position="481"/>
    </location>
</feature>
<dbReference type="InterPro" id="IPR055188">
    <property type="entry name" value="Choice_anch_I"/>
</dbReference>
<dbReference type="InterPro" id="IPR011048">
    <property type="entry name" value="Haem_d1_sf"/>
</dbReference>
<evidence type="ECO:0000256" key="1">
    <source>
        <dbReference type="SAM" id="MobiDB-lite"/>
    </source>
</evidence>
<feature type="domain" description="Choice-of-anchor I" evidence="2">
    <location>
        <begin position="28"/>
        <end position="304"/>
    </location>
</feature>
<dbReference type="AlphaFoldDB" id="A0A0F3ITD1"/>
<accession>A0A0F3ITD1</accession>
<dbReference type="SUPFAM" id="SSF51004">
    <property type="entry name" value="C-terminal (heme d1) domain of cytochrome cd1-nitrite reductase"/>
    <property type="match status" value="1"/>
</dbReference>
<proteinExistence type="predicted"/>
<sequence length="580" mass="60900">MAAALPAAAADGDALMLLGRYSSGIFGASAAEITGYDPSTRRAFVVNAKAGAVDVLDVADPANPRRIGEINARDVAPNATVNSLAVRNGVVALAVEPAVKTDPGFAAFYTTSDFKLLGKVQVGALPDMLTFTPDGKTVLVANEGEPADDYAVDPEGSVSIIDISNLAAPTARTADFRAWNGKEAELRAQGARITSPGASVAQDLEPEYIAVSEDGKTAWVALQENNALARIDIASASVTLVQGLGVKDHGAPGNGLDTSDTDKAATIKTWAGVKGFYIPDSIAAYTAGGKTYIVTANEGDSRPWGEDNKAYWTFNRGDDKAWKGGDAKGAPGFVEEFRVKHLVNPKGFDGRAGDDLPPQLRALAKGAMLSPQVFGYCGATAEGPGDCAKDEALGRLTISWGQGYQTNADGTPKLSADGKLVYDTLYAFGARSFSIRDENGGLVWDSGDAFETRLATLNPKWFNSTHDKNAVDDRSDNKGPEPEGLALGQIGDKTYAFIGLERIGGVMVYDITDPRAPRFSGYTNSRDFDADPKKDLAKAGDLGPEGLTFVAAKDSPTGQPLLIVGNEVSGTTALYRITVK</sequence>
<dbReference type="InterPro" id="IPR015943">
    <property type="entry name" value="WD40/YVTN_repeat-like_dom_sf"/>
</dbReference>
<dbReference type="PANTHER" id="PTHR46928">
    <property type="entry name" value="MESENCHYME-SPECIFIC CELL SURFACE GLYCOPROTEIN"/>
    <property type="match status" value="1"/>
</dbReference>
<reference evidence="3 4" key="1">
    <citation type="submission" date="2015-03" db="EMBL/GenBank/DDBJ databases">
        <title>Draft genome sequence of Elstera litoralis.</title>
        <authorList>
            <person name="Rahalkar M.C."/>
            <person name="Dhakephalkar P.K."/>
            <person name="Pore S.D."/>
            <person name="Arora P."/>
            <person name="Kapse N.G."/>
            <person name="Pandit P.S."/>
        </authorList>
    </citation>
    <scope>NUCLEOTIDE SEQUENCE [LARGE SCALE GENOMIC DNA]</scope>
    <source>
        <strain evidence="3 4">Dia-1</strain>
    </source>
</reference>
<evidence type="ECO:0000259" key="2">
    <source>
        <dbReference type="Pfam" id="PF22494"/>
    </source>
</evidence>
<dbReference type="Pfam" id="PF22494">
    <property type="entry name" value="choice_anch_I"/>
    <property type="match status" value="2"/>
</dbReference>
<feature type="region of interest" description="Disordered" evidence="1">
    <location>
        <begin position="465"/>
        <end position="485"/>
    </location>
</feature>
<feature type="domain" description="Choice-of-anchor I" evidence="2">
    <location>
        <begin position="389"/>
        <end position="577"/>
    </location>
</feature>
<gene>
    <name evidence="3" type="ORF">VZ95_15105</name>
</gene>
<protein>
    <submittedName>
        <fullName evidence="3">Alkaline phosphatase</fullName>
    </submittedName>
</protein>
<keyword evidence="4" id="KW-1185">Reference proteome</keyword>
<dbReference type="PATRIC" id="fig|552518.3.peg.2846"/>
<dbReference type="Proteomes" id="UP000033774">
    <property type="component" value="Unassembled WGS sequence"/>
</dbReference>
<dbReference type="EMBL" id="LAJY01000430">
    <property type="protein sequence ID" value="KJV08854.1"/>
    <property type="molecule type" value="Genomic_DNA"/>
</dbReference>
<evidence type="ECO:0000313" key="3">
    <source>
        <dbReference type="EMBL" id="KJV08854.1"/>
    </source>
</evidence>
<dbReference type="NCBIfam" id="NF038117">
    <property type="entry name" value="choice_anch_I"/>
    <property type="match status" value="1"/>
</dbReference>
<comment type="caution">
    <text evidence="3">The sequence shown here is derived from an EMBL/GenBank/DDBJ whole genome shotgun (WGS) entry which is preliminary data.</text>
</comment>
<dbReference type="InterPro" id="IPR052956">
    <property type="entry name" value="Mesenchyme-surface_protein"/>
</dbReference>
<organism evidence="3 4">
    <name type="scientific">Elstera litoralis</name>
    <dbReference type="NCBI Taxonomy" id="552518"/>
    <lineage>
        <taxon>Bacteria</taxon>
        <taxon>Pseudomonadati</taxon>
        <taxon>Pseudomonadota</taxon>
        <taxon>Alphaproteobacteria</taxon>
        <taxon>Rhodospirillales</taxon>
        <taxon>Rhodospirillaceae</taxon>
        <taxon>Elstera</taxon>
    </lineage>
</organism>
<dbReference type="PANTHER" id="PTHR46928:SF1">
    <property type="entry name" value="MESENCHYME-SPECIFIC CELL SURFACE GLYCOPROTEIN"/>
    <property type="match status" value="1"/>
</dbReference>